<organism evidence="2">
    <name type="scientific">Castor canadensis</name>
    <name type="common">American beaver</name>
    <dbReference type="NCBI Taxonomy" id="51338"/>
    <lineage>
        <taxon>Eukaryota</taxon>
        <taxon>Metazoa</taxon>
        <taxon>Chordata</taxon>
        <taxon>Craniata</taxon>
        <taxon>Vertebrata</taxon>
        <taxon>Euteleostomi</taxon>
        <taxon>Mammalia</taxon>
        <taxon>Eutheria</taxon>
        <taxon>Euarchontoglires</taxon>
        <taxon>Glires</taxon>
        <taxon>Rodentia</taxon>
        <taxon>Castorimorpha</taxon>
        <taxon>Castoridae</taxon>
        <taxon>Castor</taxon>
    </lineage>
</organism>
<feature type="region of interest" description="Disordered" evidence="1">
    <location>
        <begin position="635"/>
        <end position="664"/>
    </location>
</feature>
<feature type="compositionally biased region" description="Polar residues" evidence="1">
    <location>
        <begin position="755"/>
        <end position="769"/>
    </location>
</feature>
<dbReference type="EMBL" id="GFFV01000263">
    <property type="protein sequence ID" value="JAV39682.1"/>
    <property type="molecule type" value="Transcribed_RNA"/>
</dbReference>
<dbReference type="InterPro" id="IPR027866">
    <property type="entry name" value="RESF1"/>
</dbReference>
<proteinExistence type="predicted"/>
<feature type="compositionally biased region" description="Polar residues" evidence="1">
    <location>
        <begin position="637"/>
        <end position="664"/>
    </location>
</feature>
<protein>
    <submittedName>
        <fullName evidence="2">Uncharacterized protein KIAA1551</fullName>
    </submittedName>
</protein>
<dbReference type="GO" id="GO:1990226">
    <property type="term" value="F:histone methyltransferase binding"/>
    <property type="evidence" value="ECO:0007669"/>
    <property type="project" value="TreeGrafter"/>
</dbReference>
<feature type="compositionally biased region" description="Basic and acidic residues" evidence="1">
    <location>
        <begin position="1068"/>
        <end position="1083"/>
    </location>
</feature>
<name>A0A250Y7S2_CASCN</name>
<evidence type="ECO:0000256" key="1">
    <source>
        <dbReference type="SAM" id="MobiDB-lite"/>
    </source>
</evidence>
<dbReference type="PANTHER" id="PTHR21604">
    <property type="entry name" value="RETROELEMENT SILENCING FACTOR 1"/>
    <property type="match status" value="1"/>
</dbReference>
<dbReference type="PANTHER" id="PTHR21604:SF0">
    <property type="entry name" value="RETROELEMENT SILENCING FACTOR 1"/>
    <property type="match status" value="1"/>
</dbReference>
<feature type="region of interest" description="Disordered" evidence="1">
    <location>
        <begin position="706"/>
        <end position="730"/>
    </location>
</feature>
<feature type="region of interest" description="Disordered" evidence="1">
    <location>
        <begin position="476"/>
        <end position="497"/>
    </location>
</feature>
<evidence type="ECO:0000313" key="2">
    <source>
        <dbReference type="EMBL" id="JAV39682.1"/>
    </source>
</evidence>
<accession>A0A250Y7S2</accession>
<feature type="compositionally biased region" description="Basic and acidic residues" evidence="1">
    <location>
        <begin position="985"/>
        <end position="995"/>
    </location>
</feature>
<feature type="compositionally biased region" description="Polar residues" evidence="1">
    <location>
        <begin position="1310"/>
        <end position="1323"/>
    </location>
</feature>
<dbReference type="Pfam" id="PF15395">
    <property type="entry name" value="DUF4617"/>
    <property type="match status" value="1"/>
</dbReference>
<dbReference type="GO" id="GO:0005634">
    <property type="term" value="C:nucleus"/>
    <property type="evidence" value="ECO:0007669"/>
    <property type="project" value="TreeGrafter"/>
</dbReference>
<feature type="compositionally biased region" description="Polar residues" evidence="1">
    <location>
        <begin position="813"/>
        <end position="824"/>
    </location>
</feature>
<reference evidence="2" key="1">
    <citation type="journal article" date="2017" name="G3 (Bethesda)">
        <title>De Novo Genome and Transcriptome Assembly of the Canadian Beaver (Castor canadensis).</title>
        <authorList>
            <person name="Lok S."/>
            <person name="Paton T.A."/>
            <person name="Wang Z."/>
            <person name="Kaur G."/>
            <person name="Walker S."/>
            <person name="Yuen R.K."/>
            <person name="Sung W.W."/>
            <person name="Whitney J."/>
            <person name="Buchanan J.A."/>
            <person name="Trost B."/>
            <person name="Singh N."/>
            <person name="Apresto B."/>
            <person name="Chen N."/>
            <person name="Coole M."/>
            <person name="Dawson T.J."/>
            <person name="Ho K.Y."/>
            <person name="Hu Z."/>
            <person name="Pullenayegum S."/>
            <person name="Samler K."/>
            <person name="Shipstone A."/>
            <person name="Tsoi F."/>
            <person name="Wang T."/>
            <person name="Pereira S.L."/>
            <person name="Rostami P."/>
            <person name="Ryan C.A."/>
            <person name="Tong A.H."/>
            <person name="Ng K."/>
            <person name="Sundaravadanam Y."/>
            <person name="Simpson J.T."/>
            <person name="Lim B.K."/>
            <person name="Engstrom M.D."/>
            <person name="Dutton C.J."/>
            <person name="Kerr K.C."/>
            <person name="Franke M."/>
            <person name="Rapley W."/>
            <person name="Wintle R.F."/>
            <person name="Scherer S.W."/>
        </authorList>
    </citation>
    <scope>NUCLEOTIDE SEQUENCE</scope>
    <source>
        <strain evidence="2">ROM106880</strain>
        <tissue evidence="2">Muscle</tissue>
    </source>
</reference>
<feature type="region of interest" description="Disordered" evidence="1">
    <location>
        <begin position="754"/>
        <end position="787"/>
    </location>
</feature>
<feature type="compositionally biased region" description="Basic residues" evidence="1">
    <location>
        <begin position="1037"/>
        <end position="1049"/>
    </location>
</feature>
<feature type="compositionally biased region" description="Polar residues" evidence="1">
    <location>
        <begin position="1050"/>
        <end position="1066"/>
    </location>
</feature>
<feature type="region of interest" description="Disordered" evidence="1">
    <location>
        <begin position="1034"/>
        <end position="1083"/>
    </location>
</feature>
<sequence length="1564" mass="174195">MNWNTKPESATLPPLYPKSQSSVLQQYLLVNQPPITSQSSFSYPGNNQQACMYSSNSNSISEPLLNIRNYKISPPQIPISNMHNRTVVASQTSVERITYTNVTGPQQPNHNFQMSSGVMQNIWLNSSMRSSIPSHTEAPMSHQTDFGTNMPHIHALQSHLVTSNTYPVQLQMTPANSVGSSMTFQGNQKFNHSLSDQQVNWKQQYTSNELTYPDYRPLPKQYSYSSPSFLQDPIMQKQNLMPSTSLQGSQLPTYAQTLQSKQTAAVSSYQFPVETNKRPLPSLPYSCRYGSQPLHNTQIVKHLPEEVPQCPETRKDFSKGFQERWQNTTEDDITIGNFCNVKVNANAKQPCNEPDRTSVTGVQILAQNNQEKKVDSYNPTSNHVLDTTVTKEKLVRDIKSLIEIKKKFSELARKIKINKDLLMAAGCSKTANTSCIAPAQPTEFSPKGMSPSSDNHCSMELLATCLSLWKKQPSKTTEEEALKPSEEKQHESRTNTTAVGISKPVEEAHVKSLCSVEGNSQNRMVNLSQETAMSVVTQSCESLGINVTKGSELQIAVVSPLILSNAKTLSVKGVTPDTLPGTVYPIIKEDSICSLQNQLAENTTVTAALEVDVKEPAAGGTTLTEVFPLIQEKQNEPTHGNSEDTPNASQGKHSSLSSQQTLHKSMDSTMVSGSMLQIENICTLVEGDVSYNSQIAKIFNSSPSNKIEAQAPSASNQQVTSRQQEEQVDDATKNTDFNFQKDQLLQCTDVPPEITDQSESLQPTNSSSFEDAKGNREIVEESNLKNTTKKESSAKEVCCSSDVIPQDICPQESDASSNNTTQDPETNEIHDDNTCRYRLDDQLSELLKEFPYGIEAANTCKDSLGQQTAHQTSGDRCGKTDCDSEDSTDKIQITILSSEQMKEIFPEEHDQPSDIHKLAEPQKEKPIAEVRSQCDSPAPGGGGGESCDPVILEAEKDKIHCCALGWLSMVYEGVPPCQCNSSKKATSEEKKDQCSRLKTNSCKQGERTSPRDVTIVQLNNVPNSKTFLTPAAEKSLSKKHGNGIKHTSKSKQNSSPRTEQELTGQFLSKHDSKSKDTSKIRQDSSLKMRRELSDRFSYKRDKVDLLQSNKRKEKLTFHEVTFNSHNKMTMFHEQASQEKLLKNHVPQSLHPLKAQAALTSKDLCRRNGTLVQSVSPEKKKLKFRAGGSKLKYLEKRKLDEGNILDMEIKKKKYDKQEQTQQAGGTLKLCSALSNPSEGASVKEKATIKSSDLKGSSAKFPRVLTLQEYLQRQKQKEMGNKASRKICMENVPGGSEHMGSSKHPAQEVSCGKSNESQPSSVEISKEPVNTLTCHDKNLKTYHSEEAKTHNILRNVKGKVDGKQPDKTWIDKAKLEKKIVSNEVESSQMPPHTKEQRKLYLNRVAFKCTERESIYLTKLDPASQKLSKDKEKSQDNKPKAYFPVKDSVEKPSMLEFKLCPDVLLKNANAVEQKVPKAHPKKEQAPAQVSGMKTTKEDWLKCITTRKTMEETSQEIDNAKRLSMRSFSADGFDTLQNPVKDSKAMFQTYKQMYLEKRSRSLGSSPVK</sequence>
<feature type="region of interest" description="Disordered" evidence="1">
    <location>
        <begin position="809"/>
        <end position="834"/>
    </location>
</feature>
<feature type="region of interest" description="Disordered" evidence="1">
    <location>
        <begin position="981"/>
        <end position="1009"/>
    </location>
</feature>
<feature type="compositionally biased region" description="Basic and acidic residues" evidence="1">
    <location>
        <begin position="476"/>
        <end position="493"/>
    </location>
</feature>
<feature type="region of interest" description="Disordered" evidence="1">
    <location>
        <begin position="1291"/>
        <end position="1323"/>
    </location>
</feature>
<feature type="compositionally biased region" description="Basic and acidic residues" evidence="1">
    <location>
        <begin position="770"/>
        <end position="787"/>
    </location>
</feature>
<feature type="compositionally biased region" description="Polar residues" evidence="1">
    <location>
        <begin position="706"/>
        <end position="722"/>
    </location>
</feature>